<evidence type="ECO:0000256" key="6">
    <source>
        <dbReference type="ARBA" id="ARBA00023102"/>
    </source>
</evidence>
<feature type="domain" description="Polymerase/histidinol phosphatase N-terminal" evidence="9">
    <location>
        <begin position="3"/>
        <end position="95"/>
    </location>
</feature>
<keyword evidence="4 8" id="KW-0028">Amino-acid biosynthesis</keyword>
<evidence type="ECO:0000256" key="1">
    <source>
        <dbReference type="ARBA" id="ARBA00004970"/>
    </source>
</evidence>
<dbReference type="GO" id="GO:0000105">
    <property type="term" value="P:L-histidine biosynthetic process"/>
    <property type="evidence" value="ECO:0007669"/>
    <property type="project" value="UniProtKB-UniRule"/>
</dbReference>
<keyword evidence="11" id="KW-1185">Reference proteome</keyword>
<evidence type="ECO:0000256" key="5">
    <source>
        <dbReference type="ARBA" id="ARBA00022801"/>
    </source>
</evidence>
<dbReference type="InterPro" id="IPR003141">
    <property type="entry name" value="Pol/His_phosphatase_N"/>
</dbReference>
<reference evidence="10 11" key="1">
    <citation type="submission" date="2016-11" db="EMBL/GenBank/DDBJ databases">
        <authorList>
            <person name="Jaros S."/>
            <person name="Januszkiewicz K."/>
            <person name="Wedrychowicz H."/>
        </authorList>
    </citation>
    <scope>NUCLEOTIDE SEQUENCE [LARGE SCALE GENOMIC DNA]</scope>
    <source>
        <strain evidence="10 11">DSM 15930</strain>
    </source>
</reference>
<evidence type="ECO:0000256" key="8">
    <source>
        <dbReference type="RuleBase" id="RU366003"/>
    </source>
</evidence>
<keyword evidence="6 8" id="KW-0368">Histidine biosynthesis</keyword>
<evidence type="ECO:0000256" key="4">
    <source>
        <dbReference type="ARBA" id="ARBA00022605"/>
    </source>
</evidence>
<comment type="pathway">
    <text evidence="1 8">Amino-acid biosynthesis; L-histidine biosynthesis; L-histidine from 5-phospho-alpha-D-ribose 1-diphosphate: step 8/9.</text>
</comment>
<proteinExistence type="inferred from homology"/>
<dbReference type="Proteomes" id="UP000184038">
    <property type="component" value="Unassembled WGS sequence"/>
</dbReference>
<dbReference type="InterPro" id="IPR016195">
    <property type="entry name" value="Pol/histidinol_Pase-like"/>
</dbReference>
<dbReference type="GO" id="GO:0005737">
    <property type="term" value="C:cytoplasm"/>
    <property type="evidence" value="ECO:0007669"/>
    <property type="project" value="TreeGrafter"/>
</dbReference>
<dbReference type="SUPFAM" id="SSF89550">
    <property type="entry name" value="PHP domain-like"/>
    <property type="match status" value="1"/>
</dbReference>
<organism evidence="10 11">
    <name type="scientific">Anaerosporobacter mobilis DSM 15930</name>
    <dbReference type="NCBI Taxonomy" id="1120996"/>
    <lineage>
        <taxon>Bacteria</taxon>
        <taxon>Bacillati</taxon>
        <taxon>Bacillota</taxon>
        <taxon>Clostridia</taxon>
        <taxon>Lachnospirales</taxon>
        <taxon>Lachnospiraceae</taxon>
        <taxon>Anaerosporobacter</taxon>
    </lineage>
</organism>
<dbReference type="NCBIfam" id="TIGR01856">
    <property type="entry name" value="hisJ_fam"/>
    <property type="match status" value="1"/>
</dbReference>
<dbReference type="RefSeq" id="WP_073291162.1">
    <property type="nucleotide sequence ID" value="NZ_FRCP01000025.1"/>
</dbReference>
<keyword evidence="5 8" id="KW-0378">Hydrolase</keyword>
<dbReference type="InterPro" id="IPR010140">
    <property type="entry name" value="Histidinol_P_phosphatase_HisJ"/>
</dbReference>
<name>A0A1M7N7M2_9FIRM</name>
<dbReference type="PANTHER" id="PTHR21039:SF0">
    <property type="entry name" value="HISTIDINOL-PHOSPHATASE"/>
    <property type="match status" value="1"/>
</dbReference>
<dbReference type="PANTHER" id="PTHR21039">
    <property type="entry name" value="HISTIDINOL PHOSPHATASE-RELATED"/>
    <property type="match status" value="1"/>
</dbReference>
<dbReference type="InterPro" id="IPR004013">
    <property type="entry name" value="PHP_dom"/>
</dbReference>
<dbReference type="GO" id="GO:0004401">
    <property type="term" value="F:histidinol-phosphatase activity"/>
    <property type="evidence" value="ECO:0007669"/>
    <property type="project" value="UniProtKB-UniRule"/>
</dbReference>
<dbReference type="Gene3D" id="3.20.20.140">
    <property type="entry name" value="Metal-dependent hydrolases"/>
    <property type="match status" value="1"/>
</dbReference>
<protein>
    <recommendedName>
        <fullName evidence="3 8">Histidinol-phosphatase</fullName>
        <shortName evidence="8">HolPase</shortName>
        <ecNumber evidence="3 8">3.1.3.15</ecNumber>
    </recommendedName>
</protein>
<sequence>MFYDYHVHTYYSDDSEYPMENVIIDAIELGVKEICITDHVDYGIKIDPEGKTEEELADKILNVNYSSYVREIAQLKERFQNQICIKQGLEFGVQSRTIPEFEELYKRYPWDFIILSCHQVENKEFWNQNFQKGKTQKEYNERYYEELLVAVKRYKNYSVLGHPDLISRYDLQGNYPFELVRDKVEEILRVVIADGKGIEINTSSFRYGLKDLTPSRDILKLYRELGGEILTIGSDSHKPGQLVSHFEEVLQEVKEIGFEAICTFENMKPIFHKI</sequence>
<accession>A0A1M7N7M2</accession>
<gene>
    <name evidence="10" type="ORF">SAMN02746066_04254</name>
</gene>
<evidence type="ECO:0000259" key="9">
    <source>
        <dbReference type="SMART" id="SM00481"/>
    </source>
</evidence>
<dbReference type="EMBL" id="FRCP01000025">
    <property type="protein sequence ID" value="SHM99044.1"/>
    <property type="molecule type" value="Genomic_DNA"/>
</dbReference>
<dbReference type="AlphaFoldDB" id="A0A1M7N7M2"/>
<dbReference type="Pfam" id="PF02811">
    <property type="entry name" value="PHP"/>
    <property type="match status" value="1"/>
</dbReference>
<evidence type="ECO:0000313" key="11">
    <source>
        <dbReference type="Proteomes" id="UP000184038"/>
    </source>
</evidence>
<comment type="catalytic activity">
    <reaction evidence="7 8">
        <text>L-histidinol phosphate + H2O = L-histidinol + phosphate</text>
        <dbReference type="Rhea" id="RHEA:14465"/>
        <dbReference type="ChEBI" id="CHEBI:15377"/>
        <dbReference type="ChEBI" id="CHEBI:43474"/>
        <dbReference type="ChEBI" id="CHEBI:57699"/>
        <dbReference type="ChEBI" id="CHEBI:57980"/>
        <dbReference type="EC" id="3.1.3.15"/>
    </reaction>
</comment>
<dbReference type="OrthoDB" id="9775255at2"/>
<dbReference type="UniPathway" id="UPA00031">
    <property type="reaction ID" value="UER00013"/>
</dbReference>
<evidence type="ECO:0000313" key="10">
    <source>
        <dbReference type="EMBL" id="SHM99044.1"/>
    </source>
</evidence>
<evidence type="ECO:0000256" key="2">
    <source>
        <dbReference type="ARBA" id="ARBA00009152"/>
    </source>
</evidence>
<evidence type="ECO:0000256" key="3">
    <source>
        <dbReference type="ARBA" id="ARBA00013085"/>
    </source>
</evidence>
<dbReference type="STRING" id="1120996.SAMN02746066_04254"/>
<dbReference type="SMART" id="SM00481">
    <property type="entry name" value="POLIIIAc"/>
    <property type="match status" value="1"/>
</dbReference>
<dbReference type="EC" id="3.1.3.15" evidence="3 8"/>
<comment type="similarity">
    <text evidence="2 8">Belongs to the PHP hydrolase family. HisK subfamily.</text>
</comment>
<evidence type="ECO:0000256" key="7">
    <source>
        <dbReference type="ARBA" id="ARBA00049158"/>
    </source>
</evidence>